<dbReference type="EnsemblPlants" id="AVESA.00010b.r2.6DG1150480.1">
    <property type="protein sequence ID" value="AVESA.00010b.r2.6DG1150480.1.CDS"/>
    <property type="gene ID" value="AVESA.00010b.r2.6DG1150480"/>
</dbReference>
<protein>
    <submittedName>
        <fullName evidence="1">Uncharacterized protein</fullName>
    </submittedName>
</protein>
<keyword evidence="2" id="KW-1185">Reference proteome</keyword>
<organism evidence="1 2">
    <name type="scientific">Avena sativa</name>
    <name type="common">Oat</name>
    <dbReference type="NCBI Taxonomy" id="4498"/>
    <lineage>
        <taxon>Eukaryota</taxon>
        <taxon>Viridiplantae</taxon>
        <taxon>Streptophyta</taxon>
        <taxon>Embryophyta</taxon>
        <taxon>Tracheophyta</taxon>
        <taxon>Spermatophyta</taxon>
        <taxon>Magnoliopsida</taxon>
        <taxon>Liliopsida</taxon>
        <taxon>Poales</taxon>
        <taxon>Poaceae</taxon>
        <taxon>BOP clade</taxon>
        <taxon>Pooideae</taxon>
        <taxon>Poodae</taxon>
        <taxon>Poeae</taxon>
        <taxon>Poeae Chloroplast Group 1 (Aveneae type)</taxon>
        <taxon>Aveninae</taxon>
        <taxon>Avena</taxon>
    </lineage>
</organism>
<reference evidence="1" key="1">
    <citation type="submission" date="2021-05" db="EMBL/GenBank/DDBJ databases">
        <authorList>
            <person name="Scholz U."/>
            <person name="Mascher M."/>
            <person name="Fiebig A."/>
        </authorList>
    </citation>
    <scope>NUCLEOTIDE SEQUENCE [LARGE SCALE GENOMIC DNA]</scope>
</reference>
<reference evidence="1" key="2">
    <citation type="submission" date="2025-09" db="UniProtKB">
        <authorList>
            <consortium name="EnsemblPlants"/>
        </authorList>
    </citation>
    <scope>IDENTIFICATION</scope>
</reference>
<proteinExistence type="predicted"/>
<evidence type="ECO:0000313" key="2">
    <source>
        <dbReference type="Proteomes" id="UP001732700"/>
    </source>
</evidence>
<evidence type="ECO:0000313" key="1">
    <source>
        <dbReference type="EnsemblPlants" id="AVESA.00010b.r2.6DG1150480.1.CDS"/>
    </source>
</evidence>
<dbReference type="Proteomes" id="UP001732700">
    <property type="component" value="Chromosome 6D"/>
</dbReference>
<sequence length="267" mass="31342">MGDLSLLAVEHPRLRELEIVRSYFERVDLNWLPELRTLTFSSWMSVHDPLSFCYIPLLHTVRLSNTALSSHKVLKLSEFLGKATVSNLHLGFESEKIWVKPEDPRELSQVFSKLRIVNLAAISEECDLTWTVFVLQGAPSLEELCIRVCDCLGIWDEDQRKDLAYSEERKDLDAKWEASDFKHLKLSVLRIFGFQSKVKFVDYITTVMEAAVNLKDIYLHEKPACEEKCEYNRQRGDRFPKSRKQKILVRNNLDMHMRPLLRLHFRF</sequence>
<name>A0ACD5Z968_AVESA</name>
<accession>A0ACD5Z968</accession>